<organism evidence="7 8">
    <name type="scientific">Streptomyces hazeniae</name>
    <dbReference type="NCBI Taxonomy" id="3075538"/>
    <lineage>
        <taxon>Bacteria</taxon>
        <taxon>Bacillati</taxon>
        <taxon>Actinomycetota</taxon>
        <taxon>Actinomycetes</taxon>
        <taxon>Kitasatosporales</taxon>
        <taxon>Streptomycetaceae</taxon>
        <taxon>Streptomyces</taxon>
    </lineage>
</organism>
<evidence type="ECO:0000256" key="2">
    <source>
        <dbReference type="ARBA" id="ARBA00023082"/>
    </source>
</evidence>
<evidence type="ECO:0000259" key="6">
    <source>
        <dbReference type="PROSITE" id="PS00715"/>
    </source>
</evidence>
<dbReference type="SUPFAM" id="SSF88946">
    <property type="entry name" value="Sigma2 domain of RNA polymerase sigma factors"/>
    <property type="match status" value="1"/>
</dbReference>
<dbReference type="NCBIfam" id="TIGR02937">
    <property type="entry name" value="sigma70-ECF"/>
    <property type="match status" value="1"/>
</dbReference>
<keyword evidence="3" id="KW-0238">DNA-binding</keyword>
<keyword evidence="2" id="KW-0731">Sigma factor</keyword>
<dbReference type="InterPro" id="IPR013325">
    <property type="entry name" value="RNA_pol_sigma_r2"/>
</dbReference>
<dbReference type="InterPro" id="IPR036388">
    <property type="entry name" value="WH-like_DNA-bd_sf"/>
</dbReference>
<accession>A0ABU2NQL6</accession>
<keyword evidence="8" id="KW-1185">Reference proteome</keyword>
<dbReference type="SUPFAM" id="SSF88659">
    <property type="entry name" value="Sigma3 and sigma4 domains of RNA polymerase sigma factors"/>
    <property type="match status" value="2"/>
</dbReference>
<dbReference type="EMBL" id="JAVREQ010000007">
    <property type="protein sequence ID" value="MDT0379272.1"/>
    <property type="molecule type" value="Genomic_DNA"/>
</dbReference>
<feature type="region of interest" description="Disordered" evidence="5">
    <location>
        <begin position="195"/>
        <end position="217"/>
    </location>
</feature>
<sequence>MTPATEMSTVEPHRAEAETSDGDVAGLPQLDVPSAVAPKDARRLSRLFFERLRTLEEGTHAYQYARNTLIEMNLSLVRFAAARFRHRGQPEEDIVQVGTIGLIKAIDRFDLDRGVEFTSFAVPYILGEMKRFFRDTTWAVHVPRALQELRIRLAVAGEELLASLGRSATPQELADHLGIGVEEVIEGQVAANGYTADSLDGASDDGEDDRDGPRLADRLGDCDPTFETIESLHALKPYLARLGTRDRRILEMRFGEELTQSQIGERLGISQMHVSRLLSGCLRRLRTALVED</sequence>
<protein>
    <submittedName>
        <fullName evidence="7">SigB/SigF/SigG family RNA polymerase sigma factor</fullName>
    </submittedName>
</protein>
<comment type="caution">
    <text evidence="7">The sequence shown here is derived from an EMBL/GenBank/DDBJ whole genome shotgun (WGS) entry which is preliminary data.</text>
</comment>
<feature type="region of interest" description="Disordered" evidence="5">
    <location>
        <begin position="1"/>
        <end position="29"/>
    </location>
</feature>
<dbReference type="InterPro" id="IPR007630">
    <property type="entry name" value="RNA_pol_sigma70_r4"/>
</dbReference>
<dbReference type="Gene3D" id="1.10.10.10">
    <property type="entry name" value="Winged helix-like DNA-binding domain superfamily/Winged helix DNA-binding domain"/>
    <property type="match status" value="2"/>
</dbReference>
<keyword evidence="1" id="KW-0805">Transcription regulation</keyword>
<evidence type="ECO:0000256" key="3">
    <source>
        <dbReference type="ARBA" id="ARBA00023125"/>
    </source>
</evidence>
<dbReference type="InterPro" id="IPR014322">
    <property type="entry name" value="RNA_pol_sigma-B/F/G"/>
</dbReference>
<evidence type="ECO:0000256" key="4">
    <source>
        <dbReference type="ARBA" id="ARBA00023163"/>
    </source>
</evidence>
<dbReference type="PROSITE" id="PS00715">
    <property type="entry name" value="SIGMA70_1"/>
    <property type="match status" value="1"/>
</dbReference>
<dbReference type="PRINTS" id="PR00046">
    <property type="entry name" value="SIGMA70FCT"/>
</dbReference>
<dbReference type="CDD" id="cd06171">
    <property type="entry name" value="Sigma70_r4"/>
    <property type="match status" value="1"/>
</dbReference>
<dbReference type="Proteomes" id="UP001183414">
    <property type="component" value="Unassembled WGS sequence"/>
</dbReference>
<dbReference type="Pfam" id="PF04542">
    <property type="entry name" value="Sigma70_r2"/>
    <property type="match status" value="1"/>
</dbReference>
<dbReference type="InterPro" id="IPR013324">
    <property type="entry name" value="RNA_pol_sigma_r3/r4-like"/>
</dbReference>
<dbReference type="NCBIfam" id="TIGR02980">
    <property type="entry name" value="SigBFG"/>
    <property type="match status" value="1"/>
</dbReference>
<name>A0ABU2NQL6_9ACTN</name>
<evidence type="ECO:0000313" key="7">
    <source>
        <dbReference type="EMBL" id="MDT0379272.1"/>
    </source>
</evidence>
<dbReference type="InterPro" id="IPR014284">
    <property type="entry name" value="RNA_pol_sigma-70_dom"/>
</dbReference>
<feature type="domain" description="RNA polymerase sigma-70" evidence="6">
    <location>
        <begin position="93"/>
        <end position="106"/>
    </location>
</feature>
<reference evidence="8" key="1">
    <citation type="submission" date="2023-07" db="EMBL/GenBank/DDBJ databases">
        <title>30 novel species of actinomycetes from the DSMZ collection.</title>
        <authorList>
            <person name="Nouioui I."/>
        </authorList>
    </citation>
    <scope>NUCLEOTIDE SEQUENCE [LARGE SCALE GENOMIC DNA]</scope>
    <source>
        <strain evidence="8">DSM 42041</strain>
    </source>
</reference>
<keyword evidence="4" id="KW-0804">Transcription</keyword>
<dbReference type="InterPro" id="IPR007627">
    <property type="entry name" value="RNA_pol_sigma70_r2"/>
</dbReference>
<dbReference type="Pfam" id="PF04545">
    <property type="entry name" value="Sigma70_r4"/>
    <property type="match status" value="1"/>
</dbReference>
<evidence type="ECO:0000256" key="1">
    <source>
        <dbReference type="ARBA" id="ARBA00023015"/>
    </source>
</evidence>
<evidence type="ECO:0000313" key="8">
    <source>
        <dbReference type="Proteomes" id="UP001183414"/>
    </source>
</evidence>
<dbReference type="PANTHER" id="PTHR30385:SF4">
    <property type="entry name" value="RNA POLYMERASE SIGMA-E FACTOR"/>
    <property type="match status" value="1"/>
</dbReference>
<dbReference type="RefSeq" id="WP_311673060.1">
    <property type="nucleotide sequence ID" value="NZ_JAVREQ010000007.1"/>
</dbReference>
<dbReference type="PANTHER" id="PTHR30385">
    <property type="entry name" value="SIGMA FACTOR F FLAGELLAR"/>
    <property type="match status" value="1"/>
</dbReference>
<dbReference type="InterPro" id="IPR007624">
    <property type="entry name" value="RNA_pol_sigma70_r3"/>
</dbReference>
<dbReference type="Pfam" id="PF04539">
    <property type="entry name" value="Sigma70_r3"/>
    <property type="match status" value="1"/>
</dbReference>
<gene>
    <name evidence="7" type="ORF">RM572_10895</name>
</gene>
<evidence type="ECO:0000256" key="5">
    <source>
        <dbReference type="SAM" id="MobiDB-lite"/>
    </source>
</evidence>
<dbReference type="Gene3D" id="1.20.120.1810">
    <property type="match status" value="1"/>
</dbReference>
<dbReference type="InterPro" id="IPR000943">
    <property type="entry name" value="RNA_pol_sigma70"/>
</dbReference>
<proteinExistence type="predicted"/>